<evidence type="ECO:0000256" key="3">
    <source>
        <dbReference type="ARBA" id="ARBA00022553"/>
    </source>
</evidence>
<sequence>MKYSIVQHFYRGTVYPCEMRLEVSNVSLSEQNLSEQSVSFDKLIDFIPALIARVDCNMVVQYANQGFRKWFSRIDDPAGNSFPIIIGEQIFNQIQRYLGKTLVGEPAHLTISFQHDGEYRCMEVDIRPEFDYNQKVSGFIFYASDISSELDVERSLHDYFENATIGLHWVNEDGIIIWANREELTMLGYEPDEYIGQPITRFHKNQQIIQEILCKLRKKEIIKNCEAELLCKDGSSRFVTINSSVLWKDGEFVHTRCFTIDITAQKLAAKAMRENQERFKVMSNLVPVIIWTTDENGLCIFLNSKWSELTGKKNEDGLGQPMAQRYSSGR</sequence>
<dbReference type="EC" id="2.7.13.3" evidence="2"/>
<dbReference type="PROSITE" id="PS50112">
    <property type="entry name" value="PAS"/>
    <property type="match status" value="2"/>
</dbReference>
<dbReference type="PANTHER" id="PTHR43304:SF1">
    <property type="entry name" value="PAC DOMAIN-CONTAINING PROTEIN"/>
    <property type="match status" value="1"/>
</dbReference>
<dbReference type="InterPro" id="IPR013656">
    <property type="entry name" value="PAS_4"/>
</dbReference>
<evidence type="ECO:0000313" key="9">
    <source>
        <dbReference type="Proteomes" id="UP000190961"/>
    </source>
</evidence>
<evidence type="ECO:0000259" key="6">
    <source>
        <dbReference type="PROSITE" id="PS50112"/>
    </source>
</evidence>
<evidence type="ECO:0000313" key="8">
    <source>
        <dbReference type="EMBL" id="SKC81458.1"/>
    </source>
</evidence>
<proteinExistence type="predicted"/>
<feature type="domain" description="PAS" evidence="6">
    <location>
        <begin position="275"/>
        <end position="320"/>
    </location>
</feature>
<dbReference type="InterPro" id="IPR052162">
    <property type="entry name" value="Sensor_kinase/Photoreceptor"/>
</dbReference>
<feature type="domain" description="PAS" evidence="6">
    <location>
        <begin position="152"/>
        <end position="197"/>
    </location>
</feature>
<name>A0A1T5M0V8_9BACT</name>
<dbReference type="STRING" id="688867.SAMN05660236_3953"/>
<dbReference type="SUPFAM" id="SSF55785">
    <property type="entry name" value="PYP-like sensor domain (PAS domain)"/>
    <property type="match status" value="3"/>
</dbReference>
<dbReference type="Proteomes" id="UP000190961">
    <property type="component" value="Unassembled WGS sequence"/>
</dbReference>
<organism evidence="8 9">
    <name type="scientific">Ohtaekwangia koreensis</name>
    <dbReference type="NCBI Taxonomy" id="688867"/>
    <lineage>
        <taxon>Bacteria</taxon>
        <taxon>Pseudomonadati</taxon>
        <taxon>Bacteroidota</taxon>
        <taxon>Cytophagia</taxon>
        <taxon>Cytophagales</taxon>
        <taxon>Fulvivirgaceae</taxon>
        <taxon>Ohtaekwangia</taxon>
    </lineage>
</organism>
<keyword evidence="4" id="KW-0808">Transferase</keyword>
<dbReference type="Pfam" id="PF08448">
    <property type="entry name" value="PAS_4"/>
    <property type="match status" value="1"/>
</dbReference>
<dbReference type="CDD" id="cd00130">
    <property type="entry name" value="PAS"/>
    <property type="match status" value="2"/>
</dbReference>
<dbReference type="GO" id="GO:0006355">
    <property type="term" value="P:regulation of DNA-templated transcription"/>
    <property type="evidence" value="ECO:0007669"/>
    <property type="project" value="InterPro"/>
</dbReference>
<evidence type="ECO:0000256" key="2">
    <source>
        <dbReference type="ARBA" id="ARBA00012438"/>
    </source>
</evidence>
<dbReference type="GO" id="GO:0004673">
    <property type="term" value="F:protein histidine kinase activity"/>
    <property type="evidence" value="ECO:0007669"/>
    <property type="project" value="UniProtKB-EC"/>
</dbReference>
<dbReference type="InterPro" id="IPR001610">
    <property type="entry name" value="PAC"/>
</dbReference>
<dbReference type="Pfam" id="PF13426">
    <property type="entry name" value="PAS_9"/>
    <property type="match status" value="1"/>
</dbReference>
<dbReference type="AlphaFoldDB" id="A0A1T5M0V8"/>
<dbReference type="SMART" id="SM00086">
    <property type="entry name" value="PAC"/>
    <property type="match status" value="2"/>
</dbReference>
<dbReference type="Pfam" id="PF00989">
    <property type="entry name" value="PAS"/>
    <property type="match status" value="1"/>
</dbReference>
<evidence type="ECO:0000256" key="4">
    <source>
        <dbReference type="ARBA" id="ARBA00022679"/>
    </source>
</evidence>
<gene>
    <name evidence="8" type="ORF">SAMN05660236_3953</name>
</gene>
<keyword evidence="9" id="KW-1185">Reference proteome</keyword>
<dbReference type="PANTHER" id="PTHR43304">
    <property type="entry name" value="PHYTOCHROME-LIKE PROTEIN CPH1"/>
    <property type="match status" value="1"/>
</dbReference>
<evidence type="ECO:0000259" key="7">
    <source>
        <dbReference type="PROSITE" id="PS50113"/>
    </source>
</evidence>
<dbReference type="SMART" id="SM00091">
    <property type="entry name" value="PAS"/>
    <property type="match status" value="3"/>
</dbReference>
<keyword evidence="3" id="KW-0597">Phosphoprotein</keyword>
<dbReference type="Gene3D" id="3.30.450.20">
    <property type="entry name" value="PAS domain"/>
    <property type="match status" value="3"/>
</dbReference>
<comment type="catalytic activity">
    <reaction evidence="1">
        <text>ATP + protein L-histidine = ADP + protein N-phospho-L-histidine.</text>
        <dbReference type="EC" id="2.7.13.3"/>
    </reaction>
</comment>
<keyword evidence="5" id="KW-0418">Kinase</keyword>
<feature type="domain" description="PAC" evidence="7">
    <location>
        <begin position="223"/>
        <end position="274"/>
    </location>
</feature>
<dbReference type="InterPro" id="IPR013767">
    <property type="entry name" value="PAS_fold"/>
</dbReference>
<dbReference type="InterPro" id="IPR000014">
    <property type="entry name" value="PAS"/>
</dbReference>
<evidence type="ECO:0000256" key="5">
    <source>
        <dbReference type="ARBA" id="ARBA00022777"/>
    </source>
</evidence>
<dbReference type="EMBL" id="FUZU01000003">
    <property type="protein sequence ID" value="SKC81458.1"/>
    <property type="molecule type" value="Genomic_DNA"/>
</dbReference>
<dbReference type="NCBIfam" id="TIGR00229">
    <property type="entry name" value="sensory_box"/>
    <property type="match status" value="2"/>
</dbReference>
<reference evidence="8 9" key="1">
    <citation type="submission" date="2017-02" db="EMBL/GenBank/DDBJ databases">
        <authorList>
            <person name="Peterson S.W."/>
        </authorList>
    </citation>
    <scope>NUCLEOTIDE SEQUENCE [LARGE SCALE GENOMIC DNA]</scope>
    <source>
        <strain evidence="8 9">DSM 25262</strain>
    </source>
</reference>
<dbReference type="InterPro" id="IPR035965">
    <property type="entry name" value="PAS-like_dom_sf"/>
</dbReference>
<evidence type="ECO:0000256" key="1">
    <source>
        <dbReference type="ARBA" id="ARBA00000085"/>
    </source>
</evidence>
<dbReference type="PROSITE" id="PS50113">
    <property type="entry name" value="PAC"/>
    <property type="match status" value="1"/>
</dbReference>
<dbReference type="InterPro" id="IPR000700">
    <property type="entry name" value="PAS-assoc_C"/>
</dbReference>
<protein>
    <recommendedName>
        <fullName evidence="2">histidine kinase</fullName>
        <ecNumber evidence="2">2.7.13.3</ecNumber>
    </recommendedName>
</protein>
<accession>A0A1T5M0V8</accession>